<dbReference type="Proteomes" id="UP000248333">
    <property type="component" value="Unassembled WGS sequence"/>
</dbReference>
<dbReference type="EMBL" id="PYBV01000005">
    <property type="protein sequence ID" value="PYC74946.1"/>
    <property type="molecule type" value="Genomic_DNA"/>
</dbReference>
<dbReference type="Pfam" id="PF08843">
    <property type="entry name" value="AbiEii"/>
    <property type="match status" value="1"/>
</dbReference>
<evidence type="ECO:0000313" key="2">
    <source>
        <dbReference type="Proteomes" id="UP000248333"/>
    </source>
</evidence>
<dbReference type="OrthoDB" id="279684at2"/>
<protein>
    <recommendedName>
        <fullName evidence="3">Nucleotidyl transferase AbiEii/AbiGii toxin family protein</fullName>
    </recommendedName>
</protein>
<evidence type="ECO:0008006" key="3">
    <source>
        <dbReference type="Google" id="ProtNLM"/>
    </source>
</evidence>
<organism evidence="1 2">
    <name type="scientific">Micromonospora arborensis</name>
    <dbReference type="NCBI Taxonomy" id="2116518"/>
    <lineage>
        <taxon>Bacteria</taxon>
        <taxon>Bacillati</taxon>
        <taxon>Actinomycetota</taxon>
        <taxon>Actinomycetes</taxon>
        <taxon>Micromonosporales</taxon>
        <taxon>Micromonosporaceae</taxon>
        <taxon>Micromonospora</taxon>
    </lineage>
</organism>
<evidence type="ECO:0000313" key="1">
    <source>
        <dbReference type="EMBL" id="PYC74946.1"/>
    </source>
</evidence>
<accession>A0A318NZL0</accession>
<keyword evidence="2" id="KW-1185">Reference proteome</keyword>
<name>A0A318NZL0_9ACTN</name>
<reference evidence="1 2" key="1">
    <citation type="submission" date="2018-03" db="EMBL/GenBank/DDBJ databases">
        <title>Bioinformatic expansion and discovery of thiopeptide antibiotics.</title>
        <authorList>
            <person name="Schwalen C.J."/>
            <person name="Hudson G.A."/>
            <person name="Mitchell D.A."/>
        </authorList>
    </citation>
    <scope>NUCLEOTIDE SEQUENCE [LARGE SCALE GENOMIC DNA]</scope>
    <source>
        <strain evidence="1 2">NRRL 8041</strain>
    </source>
</reference>
<sequence length="524" mass="57406">MLEVSGDFEIHITAHASQAEKLQAFASDHGVKFVHILLDRGASVSQPMLTLTGRGALTEQQDAVRRWRRELREAGIYPCRAKIEAAPWCTGVPQSDEQAAAEPDGRYFEHHVKLLLPSTAVADLVALTDLVAPHGARLSRNARREFADGAQERFVNQRCHGVGLATARQRLDDLVETLRAAGHEPTTVEQEYVVLDSNLDHDRGWLDSPTTGASSHARARENRIRSAPAESLAGYPPTFHPLPAGPTVRQRSAFDPALKQYPNAYRAGEPDFLVPATGQLWTNARRAAMNQVLAAIAATTGGQHLVLRGSVTMAAWVGEAAREPGDLDFVVTPHTMTSDSTDARTLLDDIKTAIGTATGAGLQPDRIAESAIWTYERADGRRLLIPFSTREAPDGHVQIDVVFGERLPLPPEVLILPDVDKPVLAAPAPLALAWKLLWLATDRYPQGKDLYDAVLLAEHTAVDQSLVRQLMRPELGAEADTFSAETVLSWEVDWFNFTDEYPGITGTAEQWARRLALALDHAWT</sequence>
<proteinExistence type="predicted"/>
<comment type="caution">
    <text evidence="1">The sequence shown here is derived from an EMBL/GenBank/DDBJ whole genome shotgun (WGS) entry which is preliminary data.</text>
</comment>
<dbReference type="RefSeq" id="WP_110562164.1">
    <property type="nucleotide sequence ID" value="NZ_PYBV01000005.1"/>
</dbReference>
<dbReference type="AlphaFoldDB" id="A0A318NZL0"/>
<dbReference type="InterPro" id="IPR014942">
    <property type="entry name" value="AbiEii"/>
</dbReference>
<gene>
    <name evidence="1" type="ORF">C7C45_03395</name>
</gene>